<evidence type="ECO:0000313" key="4">
    <source>
        <dbReference type="EMBL" id="PWQ98644.1"/>
    </source>
</evidence>
<proteinExistence type="inferred from homology"/>
<dbReference type="Proteomes" id="UP000245539">
    <property type="component" value="Unassembled WGS sequence"/>
</dbReference>
<dbReference type="GO" id="GO:0005536">
    <property type="term" value="F:D-glucose binding"/>
    <property type="evidence" value="ECO:0007669"/>
    <property type="project" value="InterPro"/>
</dbReference>
<keyword evidence="5" id="KW-1185">Reference proteome</keyword>
<comment type="similarity">
    <text evidence="3">Belongs to the bacterial glucokinase family.</text>
</comment>
<dbReference type="InterPro" id="IPR043129">
    <property type="entry name" value="ATPase_NBD"/>
</dbReference>
<reference evidence="4 5" key="1">
    <citation type="submission" date="2018-05" db="EMBL/GenBank/DDBJ databases">
        <title>Leucothrix arctica sp. nov., isolated from Arctic seawater.</title>
        <authorList>
            <person name="Choi A."/>
            <person name="Baek K."/>
        </authorList>
    </citation>
    <scope>NUCLEOTIDE SEQUENCE [LARGE SCALE GENOMIC DNA]</scope>
    <source>
        <strain evidence="4 5">JCM 18388</strain>
    </source>
</reference>
<dbReference type="PANTHER" id="PTHR47363">
    <property type="entry name" value="GLUCOKINASE"/>
    <property type="match status" value="1"/>
</dbReference>
<sequence>MKILAADISCEHAELVLLKISIDGARQELFRHHYQPGEFVSPRRLIEQFLHDADAKSALIERFCVSVAGKVEQEQCHIKGLDWTLDAKQLGEQFYINEVALISDFDAAARGIDITPDENLISLNEGIKRERGIRVVTGAGHGLGMTWMDHTQDAFTKHDSEGGHVDFAPVNKEQIELLEYLMKRFNHVSYERILSHEGLLELYRYCKQPESGTKTDISVSQMIQRAPEDPAAERALKLFAITYGAYVGNLALLYQPMGGVYIGGRVAAELQQWMQSEHFMNACLKKGTMSKLVQQTPIYLVTSACINLQGAIETATYRY</sequence>
<dbReference type="Pfam" id="PF02685">
    <property type="entry name" value="Glucokinase"/>
    <property type="match status" value="1"/>
</dbReference>
<protein>
    <recommendedName>
        <fullName evidence="6">Glucokinase</fullName>
    </recommendedName>
</protein>
<dbReference type="Gene3D" id="3.40.367.20">
    <property type="match status" value="1"/>
</dbReference>
<evidence type="ECO:0008006" key="6">
    <source>
        <dbReference type="Google" id="ProtNLM"/>
    </source>
</evidence>
<dbReference type="GO" id="GO:0005524">
    <property type="term" value="F:ATP binding"/>
    <property type="evidence" value="ECO:0007669"/>
    <property type="project" value="InterPro"/>
</dbReference>
<dbReference type="EMBL" id="QGKM01000015">
    <property type="protein sequence ID" value="PWQ98644.1"/>
    <property type="molecule type" value="Genomic_DNA"/>
</dbReference>
<gene>
    <name evidence="4" type="ORF">DKW60_07895</name>
</gene>
<organism evidence="4 5">
    <name type="scientific">Leucothrix pacifica</name>
    <dbReference type="NCBI Taxonomy" id="1247513"/>
    <lineage>
        <taxon>Bacteria</taxon>
        <taxon>Pseudomonadati</taxon>
        <taxon>Pseudomonadota</taxon>
        <taxon>Gammaproteobacteria</taxon>
        <taxon>Thiotrichales</taxon>
        <taxon>Thiotrichaceae</taxon>
        <taxon>Leucothrix</taxon>
    </lineage>
</organism>
<keyword evidence="1" id="KW-0808">Transferase</keyword>
<evidence type="ECO:0000256" key="2">
    <source>
        <dbReference type="ARBA" id="ARBA00022777"/>
    </source>
</evidence>
<dbReference type="OrthoDB" id="9800595at2"/>
<dbReference type="InterPro" id="IPR003836">
    <property type="entry name" value="Glucokinase"/>
</dbReference>
<dbReference type="GO" id="GO:0006096">
    <property type="term" value="P:glycolytic process"/>
    <property type="evidence" value="ECO:0007669"/>
    <property type="project" value="InterPro"/>
</dbReference>
<evidence type="ECO:0000313" key="5">
    <source>
        <dbReference type="Proteomes" id="UP000245539"/>
    </source>
</evidence>
<name>A0A317CJB5_9GAMM</name>
<dbReference type="AlphaFoldDB" id="A0A317CJB5"/>
<accession>A0A317CJB5</accession>
<keyword evidence="2" id="KW-0418">Kinase</keyword>
<comment type="caution">
    <text evidence="4">The sequence shown here is derived from an EMBL/GenBank/DDBJ whole genome shotgun (WGS) entry which is preliminary data.</text>
</comment>
<dbReference type="RefSeq" id="WP_109837110.1">
    <property type="nucleotide sequence ID" value="NZ_QGKM01000015.1"/>
</dbReference>
<dbReference type="CDD" id="cd24008">
    <property type="entry name" value="ASKHA_NBD_GLK"/>
    <property type="match status" value="1"/>
</dbReference>
<evidence type="ECO:0000256" key="3">
    <source>
        <dbReference type="RuleBase" id="RU004046"/>
    </source>
</evidence>
<dbReference type="PANTHER" id="PTHR47363:SF1">
    <property type="entry name" value="GLUCOKINASE"/>
    <property type="match status" value="1"/>
</dbReference>
<dbReference type="GO" id="GO:0004340">
    <property type="term" value="F:glucokinase activity"/>
    <property type="evidence" value="ECO:0007669"/>
    <property type="project" value="InterPro"/>
</dbReference>
<dbReference type="SUPFAM" id="SSF53067">
    <property type="entry name" value="Actin-like ATPase domain"/>
    <property type="match status" value="1"/>
</dbReference>
<evidence type="ECO:0000256" key="1">
    <source>
        <dbReference type="ARBA" id="ARBA00022679"/>
    </source>
</evidence>
<dbReference type="Gene3D" id="3.30.420.40">
    <property type="match status" value="1"/>
</dbReference>